<sequence>MVATVSVTVMVCVFDAAEATVPVRSGEFNGVSQAPQRRLDLAVEPRLPGASAEALALKNRR</sequence>
<name>A0ABN1JXY9_9BURK</name>
<dbReference type="EMBL" id="BAAAEW010000008">
    <property type="protein sequence ID" value="GAA0748910.1"/>
    <property type="molecule type" value="Genomic_DNA"/>
</dbReference>
<dbReference type="RefSeq" id="WP_141285424.1">
    <property type="nucleotide sequence ID" value="NZ_JAJNKD010000005.1"/>
</dbReference>
<dbReference type="Proteomes" id="UP001500279">
    <property type="component" value="Unassembled WGS sequence"/>
</dbReference>
<gene>
    <name evidence="1" type="ORF">GCM10009107_19060</name>
</gene>
<reference evidence="1 2" key="1">
    <citation type="journal article" date="2019" name="Int. J. Syst. Evol. Microbiol.">
        <title>The Global Catalogue of Microorganisms (GCM) 10K type strain sequencing project: providing services to taxonomists for standard genome sequencing and annotation.</title>
        <authorList>
            <consortium name="The Broad Institute Genomics Platform"/>
            <consortium name="The Broad Institute Genome Sequencing Center for Infectious Disease"/>
            <person name="Wu L."/>
            <person name="Ma J."/>
        </authorList>
    </citation>
    <scope>NUCLEOTIDE SEQUENCE [LARGE SCALE GENOMIC DNA]</scope>
    <source>
        <strain evidence="1 2">JCM 15503</strain>
    </source>
</reference>
<proteinExistence type="predicted"/>
<protein>
    <submittedName>
        <fullName evidence="1">Uncharacterized protein</fullName>
    </submittedName>
</protein>
<organism evidence="1 2">
    <name type="scientific">Ideonella azotifigens</name>
    <dbReference type="NCBI Taxonomy" id="513160"/>
    <lineage>
        <taxon>Bacteria</taxon>
        <taxon>Pseudomonadati</taxon>
        <taxon>Pseudomonadota</taxon>
        <taxon>Betaproteobacteria</taxon>
        <taxon>Burkholderiales</taxon>
        <taxon>Sphaerotilaceae</taxon>
        <taxon>Ideonella</taxon>
    </lineage>
</organism>
<accession>A0ABN1JXY9</accession>
<evidence type="ECO:0000313" key="1">
    <source>
        <dbReference type="EMBL" id="GAA0748910.1"/>
    </source>
</evidence>
<keyword evidence="2" id="KW-1185">Reference proteome</keyword>
<comment type="caution">
    <text evidence="1">The sequence shown here is derived from an EMBL/GenBank/DDBJ whole genome shotgun (WGS) entry which is preliminary data.</text>
</comment>
<evidence type="ECO:0000313" key="2">
    <source>
        <dbReference type="Proteomes" id="UP001500279"/>
    </source>
</evidence>